<reference evidence="4 5" key="1">
    <citation type="submission" date="2021-04" db="EMBL/GenBank/DDBJ databases">
        <title>Genome analysis of Polyangium sp.</title>
        <authorList>
            <person name="Li Y."/>
            <person name="Wang J."/>
        </authorList>
    </citation>
    <scope>NUCLEOTIDE SEQUENCE [LARGE SCALE GENOMIC DNA]</scope>
    <source>
        <strain evidence="4 5">SDU14</strain>
    </source>
</reference>
<dbReference type="GO" id="GO:0016491">
    <property type="term" value="F:oxidoreductase activity"/>
    <property type="evidence" value="ECO:0007669"/>
    <property type="project" value="UniProtKB-KW"/>
</dbReference>
<dbReference type="InterPro" id="IPR000683">
    <property type="entry name" value="Gfo/Idh/MocA-like_OxRdtase_N"/>
</dbReference>
<keyword evidence="5" id="KW-1185">Reference proteome</keyword>
<dbReference type="InterPro" id="IPR036291">
    <property type="entry name" value="NAD(P)-bd_dom_sf"/>
</dbReference>
<comment type="caution">
    <text evidence="4">The sequence shown here is derived from an EMBL/GenBank/DDBJ whole genome shotgun (WGS) entry which is preliminary data.</text>
</comment>
<dbReference type="InterPro" id="IPR004104">
    <property type="entry name" value="Gfo/Idh/MocA-like_OxRdtase_C"/>
</dbReference>
<evidence type="ECO:0000313" key="5">
    <source>
        <dbReference type="Proteomes" id="UP001151081"/>
    </source>
</evidence>
<dbReference type="AlphaFoldDB" id="A0A9X3XBM6"/>
<accession>A0A9X3XBM6</accession>
<feature type="domain" description="Gfo/Idh/MocA-like oxidoreductase C-terminal" evidence="3">
    <location>
        <begin position="142"/>
        <end position="336"/>
    </location>
</feature>
<dbReference type="PANTHER" id="PTHR43818:SF11">
    <property type="entry name" value="BCDNA.GH03377"/>
    <property type="match status" value="1"/>
</dbReference>
<dbReference type="Gene3D" id="3.30.360.10">
    <property type="entry name" value="Dihydrodipicolinate Reductase, domain 2"/>
    <property type="match status" value="1"/>
</dbReference>
<evidence type="ECO:0000259" key="2">
    <source>
        <dbReference type="Pfam" id="PF01408"/>
    </source>
</evidence>
<organism evidence="4 5">
    <name type="scientific">Polyangium jinanense</name>
    <dbReference type="NCBI Taxonomy" id="2829994"/>
    <lineage>
        <taxon>Bacteria</taxon>
        <taxon>Pseudomonadati</taxon>
        <taxon>Myxococcota</taxon>
        <taxon>Polyangia</taxon>
        <taxon>Polyangiales</taxon>
        <taxon>Polyangiaceae</taxon>
        <taxon>Polyangium</taxon>
    </lineage>
</organism>
<sequence length="342" mass="37381">MRPLRVGIVGCGRNGLAHAECYRREGRTVLAAVCDTNEARREEAIARLGHEPAGYARIEDMLARESLDIVSVNTDDARHAAPFLAALSAGCHVFVEKPLADRLEDLDAMVDAALARPAQRTLVGQILRFHPFFREVHRLCSDGTLGRTFYLEADYIHYLAQDTSHEQFNAALGTNWHREHEQPAIGGGVHAFDLCRWLSRSNAVEVMSYENKLAVPQMRNADCQVFLARMADGSLCKVASAYGPIGPRPPVSHLSVYGTRGTIRSTDMWLGRGADAAHTSLKDLTRTGYSYDLEVEHFVTSILEGVATVCEAVDGANSAAACIIAVQSANTGRAMAVPQYTR</sequence>
<evidence type="ECO:0000259" key="3">
    <source>
        <dbReference type="Pfam" id="PF02894"/>
    </source>
</evidence>
<evidence type="ECO:0000313" key="4">
    <source>
        <dbReference type="EMBL" id="MDC3987389.1"/>
    </source>
</evidence>
<evidence type="ECO:0000256" key="1">
    <source>
        <dbReference type="ARBA" id="ARBA00023002"/>
    </source>
</evidence>
<dbReference type="Pfam" id="PF01408">
    <property type="entry name" value="GFO_IDH_MocA"/>
    <property type="match status" value="1"/>
</dbReference>
<dbReference type="GO" id="GO:0000166">
    <property type="term" value="F:nucleotide binding"/>
    <property type="evidence" value="ECO:0007669"/>
    <property type="project" value="InterPro"/>
</dbReference>
<feature type="domain" description="Gfo/Idh/MocA-like oxidoreductase N-terminal" evidence="2">
    <location>
        <begin position="4"/>
        <end position="114"/>
    </location>
</feature>
<gene>
    <name evidence="4" type="ORF">KEG57_43370</name>
</gene>
<dbReference type="PANTHER" id="PTHR43818">
    <property type="entry name" value="BCDNA.GH03377"/>
    <property type="match status" value="1"/>
</dbReference>
<dbReference type="Gene3D" id="3.40.50.720">
    <property type="entry name" value="NAD(P)-binding Rossmann-like Domain"/>
    <property type="match status" value="1"/>
</dbReference>
<dbReference type="Pfam" id="PF02894">
    <property type="entry name" value="GFO_IDH_MocA_C"/>
    <property type="match status" value="1"/>
</dbReference>
<name>A0A9X3XBM6_9BACT</name>
<dbReference type="SUPFAM" id="SSF51735">
    <property type="entry name" value="NAD(P)-binding Rossmann-fold domains"/>
    <property type="match status" value="1"/>
</dbReference>
<dbReference type="SUPFAM" id="SSF55347">
    <property type="entry name" value="Glyceraldehyde-3-phosphate dehydrogenase-like, C-terminal domain"/>
    <property type="match status" value="1"/>
</dbReference>
<dbReference type="RefSeq" id="WP_272426844.1">
    <property type="nucleotide sequence ID" value="NZ_JAGTJJ010000052.1"/>
</dbReference>
<dbReference type="EMBL" id="JAGTJJ010000052">
    <property type="protein sequence ID" value="MDC3987389.1"/>
    <property type="molecule type" value="Genomic_DNA"/>
</dbReference>
<dbReference type="InterPro" id="IPR050463">
    <property type="entry name" value="Gfo/Idh/MocA_oxidrdct_glycsds"/>
</dbReference>
<proteinExistence type="predicted"/>
<protein>
    <submittedName>
        <fullName evidence="4">Gfo/Idh/MocA family oxidoreductase</fullName>
    </submittedName>
</protein>
<dbReference type="Proteomes" id="UP001151081">
    <property type="component" value="Unassembled WGS sequence"/>
</dbReference>
<keyword evidence="1" id="KW-0560">Oxidoreductase</keyword>